<protein>
    <recommendedName>
        <fullName evidence="4">Endo-1,3(4)-beta-glucanase</fullName>
    </recommendedName>
</protein>
<proteinExistence type="predicted"/>
<dbReference type="STRING" id="535722.E5R2S8"/>
<dbReference type="RefSeq" id="XP_003176014.1">
    <property type="nucleotide sequence ID" value="XM_003175966.1"/>
</dbReference>
<evidence type="ECO:0000313" key="3">
    <source>
        <dbReference type="Proteomes" id="UP000002669"/>
    </source>
</evidence>
<reference evidence="3" key="1">
    <citation type="journal article" date="2012" name="MBio">
        <title>Comparative genome analysis of Trichophyton rubrum and related dermatophytes reveals candidate genes involved in infection.</title>
        <authorList>
            <person name="Martinez D.A."/>
            <person name="Oliver B.G."/>
            <person name="Graeser Y."/>
            <person name="Goldberg J.M."/>
            <person name="Li W."/>
            <person name="Martinez-Rossi N.M."/>
            <person name="Monod M."/>
            <person name="Shelest E."/>
            <person name="Barton R.C."/>
            <person name="Birch E."/>
            <person name="Brakhage A.A."/>
            <person name="Chen Z."/>
            <person name="Gurr S.J."/>
            <person name="Heiman D."/>
            <person name="Heitman J."/>
            <person name="Kosti I."/>
            <person name="Rossi A."/>
            <person name="Saif S."/>
            <person name="Samalova M."/>
            <person name="Saunders C.W."/>
            <person name="Shea T."/>
            <person name="Summerbell R.C."/>
            <person name="Xu J."/>
            <person name="Young S."/>
            <person name="Zeng Q."/>
            <person name="Birren B.W."/>
            <person name="Cuomo C.A."/>
            <person name="White T.C."/>
        </authorList>
    </citation>
    <scope>NUCLEOTIDE SEQUENCE [LARGE SCALE GENOMIC DNA]</scope>
    <source>
        <strain evidence="3">ATCC MYA-4604 / CBS 118893</strain>
    </source>
</reference>
<dbReference type="OMA" id="ERVENHY"/>
<feature type="compositionally biased region" description="Low complexity" evidence="1">
    <location>
        <begin position="298"/>
        <end position="313"/>
    </location>
</feature>
<keyword evidence="3" id="KW-1185">Reference proteome</keyword>
<evidence type="ECO:0000256" key="1">
    <source>
        <dbReference type="SAM" id="MobiDB-lite"/>
    </source>
</evidence>
<dbReference type="GeneID" id="10031325"/>
<dbReference type="EMBL" id="DS989822">
    <property type="protein sequence ID" value="EFQ97062.1"/>
    <property type="molecule type" value="Genomic_DNA"/>
</dbReference>
<dbReference type="InParanoid" id="E5R2S8"/>
<evidence type="ECO:0000313" key="2">
    <source>
        <dbReference type="EMBL" id="EFQ97062.1"/>
    </source>
</evidence>
<dbReference type="OrthoDB" id="4204700at2759"/>
<feature type="region of interest" description="Disordered" evidence="1">
    <location>
        <begin position="294"/>
        <end position="397"/>
    </location>
</feature>
<dbReference type="eggNOG" id="ENOG502SXRY">
    <property type="taxonomic scope" value="Eukaryota"/>
</dbReference>
<name>E5R2S8_ARTGP</name>
<feature type="compositionally biased region" description="Polar residues" evidence="1">
    <location>
        <begin position="373"/>
        <end position="397"/>
    </location>
</feature>
<feature type="compositionally biased region" description="Low complexity" evidence="1">
    <location>
        <begin position="347"/>
        <end position="367"/>
    </location>
</feature>
<feature type="compositionally biased region" description="Polar residues" evidence="1">
    <location>
        <begin position="326"/>
        <end position="335"/>
    </location>
</feature>
<dbReference type="HOGENOM" id="CLU_694390_0_0_1"/>
<evidence type="ECO:0008006" key="4">
    <source>
        <dbReference type="Google" id="ProtNLM"/>
    </source>
</evidence>
<feature type="region of interest" description="Disordered" evidence="1">
    <location>
        <begin position="219"/>
        <end position="256"/>
    </location>
</feature>
<sequence>MVLDSQQSSFSDDAPPSDSDSYFSGSEYAEGGKRSRFAKYPTRVELPPFSLTKRLFYWTESNYQRNISRLVEDRLEIARVLLNRFPTQEETDALISQASFSQNMPNYGGVIGLAAGSFIAKSKNAAAESAASKAASEQFTPNRPLFKLNPGALKGRLIRASFILPIFAIIGAGLGEVIGEAYSKVILVTDSRLARFRDDLSRADRREVEARIKQYQAEKLAAAHRRHNNAPSGGSRPQRAEYYPANDTSPTSNYDQQGVAESSYYQSQPDAQAGYSDQSAMGDSKILRETFRQQGENTGYSSSSSSSDTSDYSGDWRQPQRYPPTRDTTTPSTEGKSFWDDDASPVSSEFTSSSAGSSSPTASPSGSAWARIRQQSLGDSSANDGGYNDSPSGWSRR</sequence>
<gene>
    <name evidence="2" type="ORF">MGYG_00106</name>
</gene>
<organism evidence="3">
    <name type="scientific">Arthroderma gypseum (strain ATCC MYA-4604 / CBS 118893)</name>
    <name type="common">Microsporum gypseum</name>
    <dbReference type="NCBI Taxonomy" id="535722"/>
    <lineage>
        <taxon>Eukaryota</taxon>
        <taxon>Fungi</taxon>
        <taxon>Dikarya</taxon>
        <taxon>Ascomycota</taxon>
        <taxon>Pezizomycotina</taxon>
        <taxon>Eurotiomycetes</taxon>
        <taxon>Eurotiomycetidae</taxon>
        <taxon>Onygenales</taxon>
        <taxon>Arthrodermataceae</taxon>
        <taxon>Nannizzia</taxon>
    </lineage>
</organism>
<feature type="compositionally biased region" description="Low complexity" evidence="1">
    <location>
        <begin position="1"/>
        <end position="24"/>
    </location>
</feature>
<dbReference type="VEuPathDB" id="FungiDB:MGYG_00106"/>
<accession>E5R2S8</accession>
<feature type="compositionally biased region" description="Polar residues" evidence="1">
    <location>
        <begin position="246"/>
        <end position="256"/>
    </location>
</feature>
<dbReference type="Proteomes" id="UP000002669">
    <property type="component" value="Unassembled WGS sequence"/>
</dbReference>
<feature type="region of interest" description="Disordered" evidence="1">
    <location>
        <begin position="1"/>
        <end position="28"/>
    </location>
</feature>
<dbReference type="AlphaFoldDB" id="E5R2S8"/>